<reference evidence="13 14" key="1">
    <citation type="journal article" date="2016" name="Nat. Commun.">
        <title>Thousands of microbial genomes shed light on interconnected biogeochemical processes in an aquifer system.</title>
        <authorList>
            <person name="Anantharaman K."/>
            <person name="Brown C.T."/>
            <person name="Hug L.A."/>
            <person name="Sharon I."/>
            <person name="Castelle C.J."/>
            <person name="Probst A.J."/>
            <person name="Thomas B.C."/>
            <person name="Singh A."/>
            <person name="Wilkins M.J."/>
            <person name="Karaoz U."/>
            <person name="Brodie E.L."/>
            <person name="Williams K.H."/>
            <person name="Hubbard S.S."/>
            <person name="Banfield J.F."/>
        </authorList>
    </citation>
    <scope>NUCLEOTIDE SEQUENCE [LARGE SCALE GENOMIC DNA]</scope>
</reference>
<dbReference type="PANTHER" id="PTHR43469:SF1">
    <property type="entry name" value="SPBETA PROPHAGE-DERIVED DISULFIDE BOND FORMATION PROTEIN B"/>
    <property type="match status" value="1"/>
</dbReference>
<dbReference type="SUPFAM" id="SSF158442">
    <property type="entry name" value="DsbB-like"/>
    <property type="match status" value="1"/>
</dbReference>
<dbReference type="GO" id="GO:0016020">
    <property type="term" value="C:membrane"/>
    <property type="evidence" value="ECO:0007669"/>
    <property type="project" value="UniProtKB-SubCell"/>
</dbReference>
<feature type="transmembrane region" description="Helical" evidence="12">
    <location>
        <begin position="36"/>
        <end position="54"/>
    </location>
</feature>
<evidence type="ECO:0000256" key="1">
    <source>
        <dbReference type="ARBA" id="ARBA00004141"/>
    </source>
</evidence>
<proteinExistence type="inferred from homology"/>
<evidence type="ECO:0000256" key="10">
    <source>
        <dbReference type="ARBA" id="ARBA00023186"/>
    </source>
</evidence>
<dbReference type="PANTHER" id="PTHR43469">
    <property type="entry name" value="DISULFIDE FORMATION PROTEIN-RELATED"/>
    <property type="match status" value="1"/>
</dbReference>
<evidence type="ECO:0000256" key="5">
    <source>
        <dbReference type="ARBA" id="ARBA00022982"/>
    </source>
</evidence>
<feature type="transmembrane region" description="Helical" evidence="12">
    <location>
        <begin position="7"/>
        <end position="24"/>
    </location>
</feature>
<comment type="subcellular location">
    <subcellularLocation>
        <location evidence="1">Membrane</location>
        <topology evidence="1">Multi-pass membrane protein</topology>
    </subcellularLocation>
</comment>
<gene>
    <name evidence="13" type="ORF">A2Z22_03410</name>
</gene>
<dbReference type="EMBL" id="MGFS01000003">
    <property type="protein sequence ID" value="OGM12149.1"/>
    <property type="molecule type" value="Genomic_DNA"/>
</dbReference>
<dbReference type="GO" id="GO:0006457">
    <property type="term" value="P:protein folding"/>
    <property type="evidence" value="ECO:0007669"/>
    <property type="project" value="InterPro"/>
</dbReference>
<evidence type="ECO:0008006" key="15">
    <source>
        <dbReference type="Google" id="ProtNLM"/>
    </source>
</evidence>
<dbReference type="InterPro" id="IPR012187">
    <property type="entry name" value="Disulphide_bond_form_BdbC"/>
</dbReference>
<dbReference type="NCBIfam" id="NF002849">
    <property type="entry name" value="PRK03113.1"/>
    <property type="match status" value="1"/>
</dbReference>
<dbReference type="Proteomes" id="UP000177053">
    <property type="component" value="Unassembled WGS sequence"/>
</dbReference>
<keyword evidence="9" id="KW-1015">Disulfide bond</keyword>
<keyword evidence="11" id="KW-0676">Redox-active center</keyword>
<dbReference type="Gene3D" id="1.20.1550.10">
    <property type="entry name" value="DsbB-like"/>
    <property type="match status" value="1"/>
</dbReference>
<keyword evidence="5" id="KW-0249">Electron transport</keyword>
<sequence>MEKKGGEIAFIFSLVATLGSLYFSEIALFEPCKLCWFQRIFMYPLVVILGVSLFKKTKDVFYYVQPLSAVGALIAIYHYYFQINPNPLAPCSSVGFSVSCNLNFFTHYGYITIPWMSFSAFLYIFLVSLVKLRSKNNS</sequence>
<evidence type="ECO:0000256" key="4">
    <source>
        <dbReference type="ARBA" id="ARBA00022692"/>
    </source>
</evidence>
<evidence type="ECO:0000313" key="13">
    <source>
        <dbReference type="EMBL" id="OGM12149.1"/>
    </source>
</evidence>
<feature type="transmembrane region" description="Helical" evidence="12">
    <location>
        <begin position="61"/>
        <end position="80"/>
    </location>
</feature>
<dbReference type="Pfam" id="PF02600">
    <property type="entry name" value="DsbB"/>
    <property type="match status" value="1"/>
</dbReference>
<keyword evidence="10" id="KW-0143">Chaperone</keyword>
<evidence type="ECO:0000256" key="2">
    <source>
        <dbReference type="ARBA" id="ARBA00007602"/>
    </source>
</evidence>
<evidence type="ECO:0000256" key="9">
    <source>
        <dbReference type="ARBA" id="ARBA00023157"/>
    </source>
</evidence>
<keyword evidence="7" id="KW-0560">Oxidoreductase</keyword>
<accession>A0A1F7XBK7</accession>
<protein>
    <recommendedName>
        <fullName evidence="15">2-oxoglutarate dehydrogenase</fullName>
    </recommendedName>
</protein>
<dbReference type="InterPro" id="IPR003752">
    <property type="entry name" value="DiS_bond_form_DsbB/BdbC"/>
</dbReference>
<keyword evidence="4 12" id="KW-0812">Transmembrane</keyword>
<evidence type="ECO:0000256" key="8">
    <source>
        <dbReference type="ARBA" id="ARBA00023136"/>
    </source>
</evidence>
<evidence type="ECO:0000256" key="11">
    <source>
        <dbReference type="ARBA" id="ARBA00023284"/>
    </source>
</evidence>
<dbReference type="GO" id="GO:0015035">
    <property type="term" value="F:protein-disulfide reductase activity"/>
    <property type="evidence" value="ECO:0007669"/>
    <property type="project" value="InterPro"/>
</dbReference>
<keyword evidence="6 12" id="KW-1133">Transmembrane helix</keyword>
<evidence type="ECO:0000256" key="6">
    <source>
        <dbReference type="ARBA" id="ARBA00022989"/>
    </source>
</evidence>
<organism evidence="13 14">
    <name type="scientific">Candidatus Woesebacteria bacterium RBG_16_34_12</name>
    <dbReference type="NCBI Taxonomy" id="1802480"/>
    <lineage>
        <taxon>Bacteria</taxon>
        <taxon>Candidatus Woeseibacteriota</taxon>
    </lineage>
</organism>
<evidence type="ECO:0000256" key="3">
    <source>
        <dbReference type="ARBA" id="ARBA00022448"/>
    </source>
</evidence>
<keyword evidence="8 12" id="KW-0472">Membrane</keyword>
<evidence type="ECO:0000256" key="7">
    <source>
        <dbReference type="ARBA" id="ARBA00023002"/>
    </source>
</evidence>
<dbReference type="AlphaFoldDB" id="A0A1F7XBK7"/>
<feature type="transmembrane region" description="Helical" evidence="12">
    <location>
        <begin position="108"/>
        <end position="130"/>
    </location>
</feature>
<evidence type="ECO:0000313" key="14">
    <source>
        <dbReference type="Proteomes" id="UP000177053"/>
    </source>
</evidence>
<keyword evidence="3" id="KW-0813">Transport</keyword>
<evidence type="ECO:0000256" key="12">
    <source>
        <dbReference type="SAM" id="Phobius"/>
    </source>
</evidence>
<dbReference type="InterPro" id="IPR023380">
    <property type="entry name" value="DsbB-like_sf"/>
</dbReference>
<name>A0A1F7XBK7_9BACT</name>
<comment type="similarity">
    <text evidence="2">Belongs to the DsbB family. BdbC subfamily.</text>
</comment>
<dbReference type="PIRSF" id="PIRSF036659">
    <property type="entry name" value="BdbC"/>
    <property type="match status" value="1"/>
</dbReference>
<comment type="caution">
    <text evidence="13">The sequence shown here is derived from an EMBL/GenBank/DDBJ whole genome shotgun (WGS) entry which is preliminary data.</text>
</comment>